<sequence length="349" mass="37964">MSAGQGKSLTTPPENLKEAIDWVLRVSGRDNNQKDDEAIKGLAGTLQAMLNGDPGVVKEEVKEKFGEVSKSVMENFSKSKTQIYQTSERGFAVPHGILHKFSKGLEPFPSGSAAISREKAERWALAVREETLQNLIKDLANGLKKFVAPTSGIVQGSVASAYKPDAKWESLQAAERKDCAIIFLAILPLLYIAVTYLYWRCSLSNDSSEPFVSWSGQRFNSNKGLKKYMAALGYTEKDLNESEKGQDIASHLQSAFSTELSGNVSSQDYPDFLEKLQKPLKSSLPSPSHPLTSLYFLSYYYITYPLHDVQSTSPASPSFTGYSGLSALAGGAYGLNLGGLGTFMGALLA</sequence>
<dbReference type="GeneID" id="94195668"/>
<keyword evidence="1" id="KW-0812">Transmembrane</keyword>
<keyword evidence="1" id="KW-1133">Transmembrane helix</keyword>
<keyword evidence="3" id="KW-1185">Reference proteome</keyword>
<reference evidence="2 3" key="1">
    <citation type="submission" date="2021-06" db="EMBL/GenBank/DDBJ databases">
        <title>Genome sequence of Babesia caballi.</title>
        <authorList>
            <person name="Yamagishi J."/>
            <person name="Kidaka T."/>
            <person name="Ochi A."/>
        </authorList>
    </citation>
    <scope>NUCLEOTIDE SEQUENCE [LARGE SCALE GENOMIC DNA]</scope>
    <source>
        <strain evidence="2">USDA-D6B2</strain>
    </source>
</reference>
<dbReference type="AlphaFoldDB" id="A0AAV4LWK3"/>
<gene>
    <name evidence="2" type="ORF">BcabD6B2_36220</name>
</gene>
<dbReference type="Proteomes" id="UP001497744">
    <property type="component" value="Unassembled WGS sequence"/>
</dbReference>
<evidence type="ECO:0000313" key="2">
    <source>
        <dbReference type="EMBL" id="GIX64187.1"/>
    </source>
</evidence>
<dbReference type="RefSeq" id="XP_067716256.1">
    <property type="nucleotide sequence ID" value="XM_067860155.1"/>
</dbReference>
<accession>A0AAV4LWK3</accession>
<evidence type="ECO:0000313" key="3">
    <source>
        <dbReference type="Proteomes" id="UP001497744"/>
    </source>
</evidence>
<comment type="caution">
    <text evidence="2">The sequence shown here is derived from an EMBL/GenBank/DDBJ whole genome shotgun (WGS) entry which is preliminary data.</text>
</comment>
<dbReference type="EMBL" id="BPLF01000003">
    <property type="protein sequence ID" value="GIX64187.1"/>
    <property type="molecule type" value="Genomic_DNA"/>
</dbReference>
<keyword evidence="1" id="KW-0472">Membrane</keyword>
<evidence type="ECO:0000256" key="1">
    <source>
        <dbReference type="SAM" id="Phobius"/>
    </source>
</evidence>
<protein>
    <submittedName>
        <fullName evidence="2">Variant erythrocyte surface antigen-1 family protein</fullName>
    </submittedName>
</protein>
<name>A0AAV4LWK3_BABCB</name>
<feature type="transmembrane region" description="Helical" evidence="1">
    <location>
        <begin position="179"/>
        <end position="199"/>
    </location>
</feature>
<organism evidence="2 3">
    <name type="scientific">Babesia caballi</name>
    <dbReference type="NCBI Taxonomy" id="5871"/>
    <lineage>
        <taxon>Eukaryota</taxon>
        <taxon>Sar</taxon>
        <taxon>Alveolata</taxon>
        <taxon>Apicomplexa</taxon>
        <taxon>Aconoidasida</taxon>
        <taxon>Piroplasmida</taxon>
        <taxon>Babesiidae</taxon>
        <taxon>Babesia</taxon>
    </lineage>
</organism>
<proteinExistence type="predicted"/>